<evidence type="ECO:0000313" key="2">
    <source>
        <dbReference type="EMBL" id="MBE1490306.1"/>
    </source>
</evidence>
<dbReference type="AlphaFoldDB" id="A0A927RA07"/>
<organism evidence="2 3">
    <name type="scientific">Plantactinospora soyae</name>
    <dbReference type="NCBI Taxonomy" id="1544732"/>
    <lineage>
        <taxon>Bacteria</taxon>
        <taxon>Bacillati</taxon>
        <taxon>Actinomycetota</taxon>
        <taxon>Actinomycetes</taxon>
        <taxon>Micromonosporales</taxon>
        <taxon>Micromonosporaceae</taxon>
        <taxon>Plantactinospora</taxon>
    </lineage>
</organism>
<protein>
    <submittedName>
        <fullName evidence="2">Uncharacterized protein</fullName>
    </submittedName>
</protein>
<dbReference type="RefSeq" id="WP_192769624.1">
    <property type="nucleotide sequence ID" value="NZ_JADBEB010000001.1"/>
</dbReference>
<accession>A0A927RA07</accession>
<evidence type="ECO:0000256" key="1">
    <source>
        <dbReference type="SAM" id="MobiDB-lite"/>
    </source>
</evidence>
<name>A0A927RA07_9ACTN</name>
<sequence length="71" mass="7715">MPLPVPDRGRFAPVRPRYLAPVRYLARARSRKGASKGGIVVARAPSGPEPDGARWPVPRRPGVRPALPRAI</sequence>
<reference evidence="2" key="1">
    <citation type="submission" date="2020-10" db="EMBL/GenBank/DDBJ databases">
        <title>Sequencing the genomes of 1000 actinobacteria strains.</title>
        <authorList>
            <person name="Klenk H.-P."/>
        </authorList>
    </citation>
    <scope>NUCLEOTIDE SEQUENCE</scope>
    <source>
        <strain evidence="2">DSM 46832</strain>
    </source>
</reference>
<gene>
    <name evidence="2" type="ORF">H4W31_005944</name>
</gene>
<comment type="caution">
    <text evidence="2">The sequence shown here is derived from an EMBL/GenBank/DDBJ whole genome shotgun (WGS) entry which is preliminary data.</text>
</comment>
<proteinExistence type="predicted"/>
<evidence type="ECO:0000313" key="3">
    <source>
        <dbReference type="Proteomes" id="UP000649753"/>
    </source>
</evidence>
<keyword evidence="3" id="KW-1185">Reference proteome</keyword>
<dbReference type="EMBL" id="JADBEB010000001">
    <property type="protein sequence ID" value="MBE1490306.1"/>
    <property type="molecule type" value="Genomic_DNA"/>
</dbReference>
<dbReference type="Proteomes" id="UP000649753">
    <property type="component" value="Unassembled WGS sequence"/>
</dbReference>
<feature type="region of interest" description="Disordered" evidence="1">
    <location>
        <begin position="35"/>
        <end position="71"/>
    </location>
</feature>